<organism evidence="1 2">
    <name type="scientific">Faecalibacterium langellae</name>
    <dbReference type="NCBI Taxonomy" id="3435293"/>
    <lineage>
        <taxon>Bacteria</taxon>
        <taxon>Bacillati</taxon>
        <taxon>Bacillota</taxon>
        <taxon>Clostridia</taxon>
        <taxon>Eubacteriales</taxon>
        <taxon>Oscillospiraceae</taxon>
        <taxon>Faecalibacterium</taxon>
    </lineage>
</organism>
<keyword evidence="2" id="KW-1185">Reference proteome</keyword>
<reference evidence="1 2" key="1">
    <citation type="journal article" date="2017" name="Front. Microbiol.">
        <title>New Insights into the Diversity of the Genus Faecalibacterium.</title>
        <authorList>
            <person name="Benevides L."/>
            <person name="Burman S."/>
            <person name="Martin R."/>
            <person name="Robert V."/>
            <person name="Thomas M."/>
            <person name="Miquel S."/>
            <person name="Chain F."/>
            <person name="Sokol H."/>
            <person name="Bermudez-Humaran L.G."/>
            <person name="Morrison M."/>
            <person name="Langella P."/>
            <person name="Azevedo V.A."/>
            <person name="Chatel J.M."/>
            <person name="Soares S."/>
        </authorList>
    </citation>
    <scope>NUCLEOTIDE SEQUENCE [LARGE SCALE GENOMIC DNA]</scope>
    <source>
        <strain evidence="2">CNCM I-4541</strain>
    </source>
</reference>
<evidence type="ECO:0000313" key="1">
    <source>
        <dbReference type="EMBL" id="PDX60525.1"/>
    </source>
</evidence>
<sequence length="727" mass="79749">MNSNPALAHISEDKARTQTVYEHLSGTADLAGEFAAPFGATEEARFAGWLHDIGKYSTAFQKRLLEDGPRVDHATAGAQEAMKCRPPHPQAAFAVAGHHTGLPDGGNQRNADPEDGTLFGRLKKPVEPYGGWQEVPLPQSAPPAWANRDPLDFAFFTRMLYSCLVDADFLDTETFMNGRAAPRGGGEGIPALLEKARTQAERYLGAESTTPVSRQRNAVLQACLDKGAHGPQGLYTLTVPTGGGKTFASLAFALEHAAAQGMKRVIYVIPYMSIIDQTAANFTKLLGEENVLADYSSAEYKTTNTEDLTPAQYRQLLASENWDAPVIVTTAVQFFESLYANRSSRCRKLHNIADSVIIFDEAQTLPLDYLKPCISAIAQLVRHYHATAVLCTATQPALESLFKEFAPELRMQEISPDTETLYETLRRTTIRDIGTLPQEELAAQLAALPQVLCVVNRRKTAQELYAALPEEGSFCLTTLLCAADRRRQLEEIRQRLADGLPCRVVSTSLIEAGVDVDFPAAYREQCGLDSLLQTAGRCNREGRRSAAESRVSCFRLEGCAVPQMLHQHVHALQYAARCHENDYAQLNTPDAIRTYFQELYFARGAEALDKKGILDAFRHGISGCQFPFAQVATEFQLIETPTRTVYLPIGEGEALCAQLRSGMVSRSLYRRLGTYSVACYAPQFEKLDAAGALELLPEGSAILTDLNQYSAKTGLALDAETGIGLFF</sequence>
<dbReference type="Proteomes" id="UP000220959">
    <property type="component" value="Unassembled WGS sequence"/>
</dbReference>
<evidence type="ECO:0000313" key="2">
    <source>
        <dbReference type="Proteomes" id="UP000220959"/>
    </source>
</evidence>
<proteinExistence type="predicted"/>
<dbReference type="EMBL" id="NMTR01000021">
    <property type="protein sequence ID" value="PDX60525.1"/>
    <property type="molecule type" value="Genomic_DNA"/>
</dbReference>
<name>A0ACC9CXN1_9FIRM</name>
<gene>
    <name evidence="1" type="ORF">CGS49_11110</name>
</gene>
<accession>A0ACC9CXN1</accession>
<comment type="caution">
    <text evidence="1">The sequence shown here is derived from an EMBL/GenBank/DDBJ whole genome shotgun (WGS) entry which is preliminary data.</text>
</comment>
<protein>
    <submittedName>
        <fullName evidence="1">CRISPR-associated helicase/endonuclease Cas3</fullName>
    </submittedName>
</protein>